<proteinExistence type="predicted"/>
<sequence>MPVADLFPPSMTFSHLWPWIGLVLAVPLAIALAGGGLRGDRSVTRWRDPVWLCWAGTLAYLFHQVEEHGVDALGVPYAFRGMLCATFGFPDPAACPIPEAFITAVNIPVVWLAGPVCALLGRRRPALALAWLGVPAVNTMAHLVPAVVEGAYNPGLVTALVLFLPLSVWSFRMALRRPDLGRRAVAGTVAGGVLLHAVLMGSLVAFLAGRIGTALLVLIQIVNPVIPPALVARVTAGQQISPPPARPRPGSR</sequence>
<name>A0A3B9ITH0_9PROT</name>
<feature type="transmembrane region" description="Helical" evidence="1">
    <location>
        <begin position="127"/>
        <end position="148"/>
    </location>
</feature>
<feature type="transmembrane region" description="Helical" evidence="1">
    <location>
        <begin position="214"/>
        <end position="236"/>
    </location>
</feature>
<feature type="transmembrane region" description="Helical" evidence="1">
    <location>
        <begin position="16"/>
        <end position="37"/>
    </location>
</feature>
<feature type="transmembrane region" description="Helical" evidence="1">
    <location>
        <begin position="184"/>
        <end position="208"/>
    </location>
</feature>
<keyword evidence="1" id="KW-1133">Transmembrane helix</keyword>
<dbReference type="AlphaFoldDB" id="A0A3B9ITH0"/>
<reference evidence="2 3" key="1">
    <citation type="journal article" date="2018" name="Nat. Biotechnol.">
        <title>A standardized bacterial taxonomy based on genome phylogeny substantially revises the tree of life.</title>
        <authorList>
            <person name="Parks D.H."/>
            <person name="Chuvochina M."/>
            <person name="Waite D.W."/>
            <person name="Rinke C."/>
            <person name="Skarshewski A."/>
            <person name="Chaumeil P.A."/>
            <person name="Hugenholtz P."/>
        </authorList>
    </citation>
    <scope>NUCLEOTIDE SEQUENCE [LARGE SCALE GENOMIC DNA]</scope>
    <source>
        <strain evidence="2">UBA8739</strain>
    </source>
</reference>
<feature type="transmembrane region" description="Helical" evidence="1">
    <location>
        <begin position="154"/>
        <end position="172"/>
    </location>
</feature>
<dbReference type="Proteomes" id="UP000257706">
    <property type="component" value="Unassembled WGS sequence"/>
</dbReference>
<accession>A0A3B9ITH0</accession>
<organism evidence="2 3">
    <name type="scientific">Tistrella mobilis</name>
    <dbReference type="NCBI Taxonomy" id="171437"/>
    <lineage>
        <taxon>Bacteria</taxon>
        <taxon>Pseudomonadati</taxon>
        <taxon>Pseudomonadota</taxon>
        <taxon>Alphaproteobacteria</taxon>
        <taxon>Geminicoccales</taxon>
        <taxon>Geminicoccaceae</taxon>
        <taxon>Tistrella</taxon>
    </lineage>
</organism>
<dbReference type="Pfam" id="PF13787">
    <property type="entry name" value="HXXEE"/>
    <property type="match status" value="1"/>
</dbReference>
<protein>
    <submittedName>
        <fullName evidence="2">HXXEE domain-containing protein</fullName>
    </submittedName>
</protein>
<evidence type="ECO:0000256" key="1">
    <source>
        <dbReference type="SAM" id="Phobius"/>
    </source>
</evidence>
<keyword evidence="1" id="KW-0812">Transmembrane</keyword>
<keyword evidence="1" id="KW-0472">Membrane</keyword>
<dbReference type="EMBL" id="DMAI01000392">
    <property type="protein sequence ID" value="HAE50529.1"/>
    <property type="molecule type" value="Genomic_DNA"/>
</dbReference>
<evidence type="ECO:0000313" key="2">
    <source>
        <dbReference type="EMBL" id="HAE50529.1"/>
    </source>
</evidence>
<evidence type="ECO:0000313" key="3">
    <source>
        <dbReference type="Proteomes" id="UP000257706"/>
    </source>
</evidence>
<dbReference type="InterPro" id="IPR025671">
    <property type="entry name" value="HXXEE"/>
</dbReference>
<comment type="caution">
    <text evidence="2">The sequence shown here is derived from an EMBL/GenBank/DDBJ whole genome shotgun (WGS) entry which is preliminary data.</text>
</comment>
<gene>
    <name evidence="2" type="ORF">DCK97_24250</name>
</gene>